<dbReference type="RefSeq" id="XP_016631188.1">
    <property type="nucleotide sequence ID" value="XM_016777678.1"/>
</dbReference>
<sequence>MANHTEQERVVQRFLDIMRSRNLALLSEVFAPKAPWWVSGNPQYNPIAGIQPWEARTKEFNQLITTFDNFQVTLERLTIQDNTVVAEISPVGTSEGKPSYENHMGCIFEVENGKVIGVKEYVDLDTVAKYFEDLEKVKLGEKR</sequence>
<reference evidence="2 3" key="1">
    <citation type="submission" date="2015-01" db="EMBL/GenBank/DDBJ databases">
        <title>The Genome Sequence of Fonsecaea multimorphosa CBS 102226.</title>
        <authorList>
            <consortium name="The Broad Institute Genomics Platform"/>
            <person name="Cuomo C."/>
            <person name="de Hoog S."/>
            <person name="Gorbushina A."/>
            <person name="Stielow B."/>
            <person name="Teixiera M."/>
            <person name="Abouelleil A."/>
            <person name="Chapman S.B."/>
            <person name="Priest M."/>
            <person name="Young S.K."/>
            <person name="Wortman J."/>
            <person name="Nusbaum C."/>
            <person name="Birren B."/>
        </authorList>
    </citation>
    <scope>NUCLEOTIDE SEQUENCE [LARGE SCALE GENOMIC DNA]</scope>
    <source>
        <strain evidence="2 3">CBS 102226</strain>
    </source>
</reference>
<evidence type="ECO:0000313" key="2">
    <source>
        <dbReference type="EMBL" id="KIX97065.1"/>
    </source>
</evidence>
<accession>A0A0D2H5E3</accession>
<dbReference type="Pfam" id="PF12680">
    <property type="entry name" value="SnoaL_2"/>
    <property type="match status" value="1"/>
</dbReference>
<dbReference type="EMBL" id="KN848075">
    <property type="protein sequence ID" value="KIX97065.1"/>
    <property type="molecule type" value="Genomic_DNA"/>
</dbReference>
<keyword evidence="3" id="KW-1185">Reference proteome</keyword>
<evidence type="ECO:0000259" key="1">
    <source>
        <dbReference type="Pfam" id="PF12680"/>
    </source>
</evidence>
<protein>
    <recommendedName>
        <fullName evidence="1">SnoaL-like domain-containing protein</fullName>
    </recommendedName>
</protein>
<gene>
    <name evidence="2" type="ORF">Z520_07179</name>
</gene>
<dbReference type="AlphaFoldDB" id="A0A0D2H5E3"/>
<name>A0A0D2H5E3_9EURO</name>
<dbReference type="VEuPathDB" id="FungiDB:Z520_07179"/>
<evidence type="ECO:0000313" key="3">
    <source>
        <dbReference type="Proteomes" id="UP000053411"/>
    </source>
</evidence>
<feature type="domain" description="SnoaL-like" evidence="1">
    <location>
        <begin position="11"/>
        <end position="116"/>
    </location>
</feature>
<dbReference type="Gene3D" id="3.10.450.50">
    <property type="match status" value="1"/>
</dbReference>
<dbReference type="GeneID" id="27712925"/>
<organism evidence="2 3">
    <name type="scientific">Fonsecaea multimorphosa CBS 102226</name>
    <dbReference type="NCBI Taxonomy" id="1442371"/>
    <lineage>
        <taxon>Eukaryota</taxon>
        <taxon>Fungi</taxon>
        <taxon>Dikarya</taxon>
        <taxon>Ascomycota</taxon>
        <taxon>Pezizomycotina</taxon>
        <taxon>Eurotiomycetes</taxon>
        <taxon>Chaetothyriomycetidae</taxon>
        <taxon>Chaetothyriales</taxon>
        <taxon>Herpotrichiellaceae</taxon>
        <taxon>Fonsecaea</taxon>
    </lineage>
</organism>
<dbReference type="InterPro" id="IPR037401">
    <property type="entry name" value="SnoaL-like"/>
</dbReference>
<dbReference type="InterPro" id="IPR032710">
    <property type="entry name" value="NTF2-like_dom_sf"/>
</dbReference>
<dbReference type="OrthoDB" id="5145926at2759"/>
<dbReference type="Proteomes" id="UP000053411">
    <property type="component" value="Unassembled WGS sequence"/>
</dbReference>
<proteinExistence type="predicted"/>
<dbReference type="SUPFAM" id="SSF54427">
    <property type="entry name" value="NTF2-like"/>
    <property type="match status" value="1"/>
</dbReference>